<dbReference type="InterPro" id="IPR011650">
    <property type="entry name" value="Peptidase_M20_dimer"/>
</dbReference>
<dbReference type="PROSITE" id="PS51186">
    <property type="entry name" value="GNAT"/>
    <property type="match status" value="1"/>
</dbReference>
<evidence type="ECO:0000256" key="20">
    <source>
        <dbReference type="ARBA" id="ARBA00029437"/>
    </source>
</evidence>
<gene>
    <name evidence="25" type="primary">ilvD</name>
    <name evidence="25" type="ORF">SNEC2469_LOCUS32496</name>
</gene>
<dbReference type="SUPFAM" id="SSF53633">
    <property type="entry name" value="Carbamate kinase-like"/>
    <property type="match status" value="1"/>
</dbReference>
<proteinExistence type="inferred from homology"/>
<dbReference type="GO" id="GO:0019213">
    <property type="term" value="F:deacetylase activity"/>
    <property type="evidence" value="ECO:0007669"/>
    <property type="project" value="InterPro"/>
</dbReference>
<comment type="catalytic activity">
    <reaction evidence="23">
        <text>(2R,3R)-2,3-dihydroxy-3-methylpentanoate = (S)-3-methyl-2-oxopentanoate + H2O</text>
        <dbReference type="Rhea" id="RHEA:27694"/>
        <dbReference type="ChEBI" id="CHEBI:15377"/>
        <dbReference type="ChEBI" id="CHEBI:35146"/>
        <dbReference type="ChEBI" id="CHEBI:49258"/>
        <dbReference type="EC" id="4.2.1.9"/>
    </reaction>
    <physiologicalReaction direction="left-to-right" evidence="23">
        <dbReference type="Rhea" id="RHEA:27695"/>
    </physiologicalReaction>
</comment>
<dbReference type="SUPFAM" id="SSF55031">
    <property type="entry name" value="Bacterial exopeptidase dimerisation domain"/>
    <property type="match status" value="1"/>
</dbReference>
<dbReference type="Gene3D" id="3.40.630.10">
    <property type="entry name" value="Zn peptidases"/>
    <property type="match status" value="1"/>
</dbReference>
<keyword evidence="26" id="KW-1185">Reference proteome</keyword>
<dbReference type="GO" id="GO:0006526">
    <property type="term" value="P:L-arginine biosynthetic process"/>
    <property type="evidence" value="ECO:0007669"/>
    <property type="project" value="UniProtKB-UniPathway"/>
</dbReference>
<dbReference type="InterPro" id="IPR020558">
    <property type="entry name" value="DiOHA_6PGluconate_deHydtase_CS"/>
</dbReference>
<dbReference type="SUPFAM" id="SSF55729">
    <property type="entry name" value="Acyl-CoA N-acyltransferases (Nat)"/>
    <property type="match status" value="1"/>
</dbReference>
<dbReference type="CDD" id="cd04301">
    <property type="entry name" value="NAT_SF"/>
    <property type="match status" value="1"/>
</dbReference>
<keyword evidence="12" id="KW-0862">Zinc</keyword>
<dbReference type="InterPro" id="IPR000182">
    <property type="entry name" value="GNAT_dom"/>
</dbReference>
<dbReference type="SUPFAM" id="SSF143975">
    <property type="entry name" value="IlvD/EDD N-terminal domain-like"/>
    <property type="match status" value="1"/>
</dbReference>
<comment type="similarity">
    <text evidence="4">Belongs to the IlvD/Edd family.</text>
</comment>
<dbReference type="GO" id="GO:0016787">
    <property type="term" value="F:hydrolase activity"/>
    <property type="evidence" value="ECO:0007669"/>
    <property type="project" value="UniProtKB-KW"/>
</dbReference>
<evidence type="ECO:0000256" key="22">
    <source>
        <dbReference type="ARBA" id="ARBA00048372"/>
    </source>
</evidence>
<dbReference type="AlphaFoldDB" id="A0A813C268"/>
<evidence type="ECO:0000256" key="5">
    <source>
        <dbReference type="ARBA" id="ARBA00009145"/>
    </source>
</evidence>
<comment type="cofactor">
    <cofactor evidence="1">
        <name>Mg(2+)</name>
        <dbReference type="ChEBI" id="CHEBI:18420"/>
    </cofactor>
</comment>
<dbReference type="EMBL" id="CAJNJA010082362">
    <property type="protein sequence ID" value="CAE7932385.1"/>
    <property type="molecule type" value="Genomic_DNA"/>
</dbReference>
<evidence type="ECO:0000256" key="19">
    <source>
        <dbReference type="ARBA" id="ARBA00029436"/>
    </source>
</evidence>
<keyword evidence="6" id="KW-0963">Cytoplasm</keyword>
<dbReference type="OrthoDB" id="3851628at2759"/>
<dbReference type="SUPFAM" id="SSF52016">
    <property type="entry name" value="LeuD/IlvD-like"/>
    <property type="match status" value="1"/>
</dbReference>
<dbReference type="NCBIfam" id="NF002068">
    <property type="entry name" value="PRK00911.1"/>
    <property type="match status" value="1"/>
</dbReference>
<comment type="subcellular location">
    <subcellularLocation>
        <location evidence="2">Cytoplasm</location>
    </subcellularLocation>
</comment>
<evidence type="ECO:0000256" key="16">
    <source>
        <dbReference type="ARBA" id="ARBA00023239"/>
    </source>
</evidence>
<evidence type="ECO:0000256" key="7">
    <source>
        <dbReference type="ARBA" id="ARBA00022571"/>
    </source>
</evidence>
<keyword evidence="10" id="KW-0479">Metal-binding</keyword>
<dbReference type="UniPathway" id="UPA00049">
    <property type="reaction ID" value="UER00061"/>
</dbReference>
<dbReference type="GO" id="GO:0009099">
    <property type="term" value="P:L-valine biosynthetic process"/>
    <property type="evidence" value="ECO:0007669"/>
    <property type="project" value="UniProtKB-UniPathway"/>
</dbReference>
<keyword evidence="8" id="KW-0028">Amino-acid biosynthesis</keyword>
<evidence type="ECO:0000259" key="24">
    <source>
        <dbReference type="PROSITE" id="PS51186"/>
    </source>
</evidence>
<dbReference type="FunFam" id="3.30.70.360:FF:000003">
    <property type="entry name" value="Acetylornithine deacetylase"/>
    <property type="match status" value="1"/>
</dbReference>
<dbReference type="Pfam" id="PF24877">
    <property type="entry name" value="ILV_EDD_C"/>
    <property type="match status" value="1"/>
</dbReference>
<evidence type="ECO:0000256" key="12">
    <source>
        <dbReference type="ARBA" id="ARBA00022833"/>
    </source>
</evidence>
<keyword evidence="17" id="KW-0100">Branched-chain amino acid biosynthesis</keyword>
<dbReference type="NCBIfam" id="TIGR00110">
    <property type="entry name" value="ilvD"/>
    <property type="match status" value="1"/>
</dbReference>
<evidence type="ECO:0000256" key="2">
    <source>
        <dbReference type="ARBA" id="ARBA00004496"/>
    </source>
</evidence>
<comment type="pathway">
    <text evidence="19">Amino-acid biosynthesis; L-valine biosynthesis; L-valine from pyruvate: step 3/4.</text>
</comment>
<dbReference type="GO" id="GO:0046872">
    <property type="term" value="F:metal ion binding"/>
    <property type="evidence" value="ECO:0007669"/>
    <property type="project" value="UniProtKB-KW"/>
</dbReference>
<reference evidence="25" key="1">
    <citation type="submission" date="2021-02" db="EMBL/GenBank/DDBJ databases">
        <authorList>
            <person name="Dougan E. K."/>
            <person name="Rhodes N."/>
            <person name="Thang M."/>
            <person name="Chan C."/>
        </authorList>
    </citation>
    <scope>NUCLEOTIDE SEQUENCE</scope>
</reference>
<evidence type="ECO:0000256" key="4">
    <source>
        <dbReference type="ARBA" id="ARBA00006486"/>
    </source>
</evidence>
<dbReference type="InterPro" id="IPR042096">
    <property type="entry name" value="Dihydro-acid_dehy_C"/>
</dbReference>
<dbReference type="InterPro" id="IPR036393">
    <property type="entry name" value="AceGlu_kinase-like_sf"/>
</dbReference>
<dbReference type="Pfam" id="PF01546">
    <property type="entry name" value="Peptidase_M20"/>
    <property type="match status" value="1"/>
</dbReference>
<dbReference type="PANTHER" id="PTHR21000">
    <property type="entry name" value="DIHYDROXY-ACID DEHYDRATASE DAD"/>
    <property type="match status" value="1"/>
</dbReference>
<dbReference type="FunFam" id="3.50.30.80:FF:000001">
    <property type="entry name" value="Dihydroxy-acid dehydratase"/>
    <property type="match status" value="1"/>
</dbReference>
<dbReference type="InterPro" id="IPR004404">
    <property type="entry name" value="DihydroxyA_deHydtase"/>
</dbReference>
<comment type="catalytic activity">
    <reaction evidence="22">
        <text>L-glutamate + acetyl-CoA = N-acetyl-L-glutamate + CoA + H(+)</text>
        <dbReference type="Rhea" id="RHEA:24292"/>
        <dbReference type="ChEBI" id="CHEBI:15378"/>
        <dbReference type="ChEBI" id="CHEBI:29985"/>
        <dbReference type="ChEBI" id="CHEBI:44337"/>
        <dbReference type="ChEBI" id="CHEBI:57287"/>
        <dbReference type="ChEBI" id="CHEBI:57288"/>
        <dbReference type="EC" id="2.3.1.1"/>
    </reaction>
</comment>
<keyword evidence="16" id="KW-0456">Lyase</keyword>
<feature type="domain" description="N-acetyltransferase" evidence="24">
    <location>
        <begin position="612"/>
        <end position="747"/>
    </location>
</feature>
<accession>A0A813C268</accession>
<evidence type="ECO:0000256" key="11">
    <source>
        <dbReference type="ARBA" id="ARBA00022801"/>
    </source>
</evidence>
<dbReference type="HAMAP" id="MF_01105">
    <property type="entry name" value="N_acetyl_glu_synth"/>
    <property type="match status" value="1"/>
</dbReference>
<comment type="pathway">
    <text evidence="20">Amino-acid biosynthesis; L-isoleucine biosynthesis; L-isoleucine from 2-oxobutanoate: step 3/4.</text>
</comment>
<dbReference type="UniPathway" id="UPA00047">
    <property type="reaction ID" value="UER00057"/>
</dbReference>
<keyword evidence="9" id="KW-0001">2Fe-2S</keyword>
<dbReference type="PROSITE" id="PS00886">
    <property type="entry name" value="ILVD_EDD_1"/>
    <property type="match status" value="1"/>
</dbReference>
<dbReference type="Pfam" id="PF00920">
    <property type="entry name" value="ILVD_EDD_N"/>
    <property type="match status" value="1"/>
</dbReference>
<evidence type="ECO:0000256" key="15">
    <source>
        <dbReference type="ARBA" id="ARBA00023014"/>
    </source>
</evidence>
<evidence type="ECO:0000256" key="23">
    <source>
        <dbReference type="ARBA" id="ARBA00052865"/>
    </source>
</evidence>
<dbReference type="Gene3D" id="3.40.1160.10">
    <property type="entry name" value="Acetylglutamate kinase-like"/>
    <property type="match status" value="1"/>
</dbReference>
<comment type="catalytic activity">
    <reaction evidence="18">
        <text>(2R)-2,3-dihydroxy-3-methylbutanoate = 3-methyl-2-oxobutanoate + H2O</text>
        <dbReference type="Rhea" id="RHEA:24809"/>
        <dbReference type="ChEBI" id="CHEBI:11851"/>
        <dbReference type="ChEBI" id="CHEBI:15377"/>
        <dbReference type="ChEBI" id="CHEBI:49072"/>
        <dbReference type="EC" id="4.2.1.9"/>
    </reaction>
    <physiologicalReaction direction="left-to-right" evidence="18">
        <dbReference type="Rhea" id="RHEA:24810"/>
    </physiologicalReaction>
</comment>
<dbReference type="InterPro" id="IPR010169">
    <property type="entry name" value="AcOrn-deacetyl"/>
</dbReference>
<evidence type="ECO:0000256" key="17">
    <source>
        <dbReference type="ARBA" id="ARBA00023304"/>
    </source>
</evidence>
<keyword evidence="14" id="KW-0408">Iron</keyword>
<dbReference type="GO" id="GO:0004042">
    <property type="term" value="F:L-glutamate N-acetyltransferase activity"/>
    <property type="evidence" value="ECO:0007669"/>
    <property type="project" value="InterPro"/>
</dbReference>
<dbReference type="InterPro" id="IPR010167">
    <property type="entry name" value="NH2A_AcTrfase"/>
</dbReference>
<dbReference type="NCBIfam" id="TIGR01892">
    <property type="entry name" value="AcOrn-deacetyl"/>
    <property type="match status" value="1"/>
</dbReference>
<dbReference type="InterPro" id="IPR037237">
    <property type="entry name" value="IlvD/EDD_N"/>
</dbReference>
<evidence type="ECO:0000256" key="10">
    <source>
        <dbReference type="ARBA" id="ARBA00022723"/>
    </source>
</evidence>
<dbReference type="InterPro" id="IPR002933">
    <property type="entry name" value="Peptidase_M20"/>
</dbReference>
<dbReference type="UniPathway" id="UPA00068">
    <property type="reaction ID" value="UER00106"/>
</dbReference>
<dbReference type="Gene3D" id="3.30.70.360">
    <property type="match status" value="1"/>
</dbReference>
<keyword evidence="15" id="KW-0411">Iron-sulfur</keyword>
<evidence type="ECO:0000256" key="14">
    <source>
        <dbReference type="ARBA" id="ARBA00023004"/>
    </source>
</evidence>
<dbReference type="PROSITE" id="PS00887">
    <property type="entry name" value="ILVD_EDD_2"/>
    <property type="match status" value="1"/>
</dbReference>
<organism evidence="25 26">
    <name type="scientific">Symbiodinium necroappetens</name>
    <dbReference type="NCBI Taxonomy" id="1628268"/>
    <lineage>
        <taxon>Eukaryota</taxon>
        <taxon>Sar</taxon>
        <taxon>Alveolata</taxon>
        <taxon>Dinophyceae</taxon>
        <taxon>Suessiales</taxon>
        <taxon>Symbiodiniaceae</taxon>
        <taxon>Symbiodinium</taxon>
    </lineage>
</organism>
<evidence type="ECO:0000313" key="26">
    <source>
        <dbReference type="Proteomes" id="UP000601435"/>
    </source>
</evidence>
<keyword evidence="13" id="KW-0460">Magnesium</keyword>
<dbReference type="CDD" id="cd03894">
    <property type="entry name" value="M20_ArgE"/>
    <property type="match status" value="1"/>
</dbReference>
<dbReference type="Gene3D" id="3.40.630.30">
    <property type="match status" value="1"/>
</dbReference>
<dbReference type="NCBIfam" id="NF003641">
    <property type="entry name" value="PRK05279.1"/>
    <property type="match status" value="1"/>
</dbReference>
<evidence type="ECO:0000256" key="1">
    <source>
        <dbReference type="ARBA" id="ARBA00001946"/>
    </source>
</evidence>
<dbReference type="InterPro" id="IPR000581">
    <property type="entry name" value="ILV_EDD_N"/>
</dbReference>
<dbReference type="GO" id="GO:0005737">
    <property type="term" value="C:cytoplasm"/>
    <property type="evidence" value="ECO:0007669"/>
    <property type="project" value="UniProtKB-SubCell"/>
</dbReference>
<dbReference type="PANTHER" id="PTHR21000:SF5">
    <property type="entry name" value="DIHYDROXY-ACID DEHYDRATASE, MITOCHONDRIAL"/>
    <property type="match status" value="1"/>
</dbReference>
<sequence>MLATLVSEPSVSSLTPAIDRSNLRVIEHLANWLDALGFDTELMPLPDAPHKANLVATLGSGEGGLVLAGHTDTVPFDETKWQTDPFTMTEKDNRLYGLGACDMKGFFPVALEAATTFIDKKLTAPLTIVATSDEESSMAGARYLVEGGKPKASYGIIGEPTGLMPVYAHKGIAFISIKLQGASGHSSNPDLGCNALDSMHKVMSDLIAFRQELANDHINPAFEVQVPTMNLGCMHAGDSPNRICSHAELQIDMRLLPGMDTNDTIKRLQERLQKAIAQCGTALTVTTQYPPVPPFESDLQGDLVQTLATHSGVAPGTVAFGTEGHFLQSLGMETVVWGPGSIDQAHQPNEYLARDQIGAAQAFEHVNLSNMVHDLALLHVLGVRLILVHGGRPQIELALPESFYHGHRRVTDELAMSTITAVNGQLRTRLEALFSTGLPNSPLHKVDIPVIAGNFITAQPMGILDGVDHLFTGSVRRVETRRIRNSLDGGALIIQSPVGYSPSGQVFNLPAEEVATEIAIALQADKLIFFDEVAHLRDEQGKRISTVTPGSLDQALATTDDANATRLRYLQQAVRRGVTKSHLVPFTDDGALLAELFTAEGIGTQVVEQQHKGVRAATREDVAGIVEVIRPLEESGALVRRERDRLEQEIDNFLVAELDGIVVGCCAVYPYGAQAELACVGVHENYQAGNGIGIPMADERPYSSIVVDGVEQAPSRAMLYPVGFTEEDFKKPQIGIASTWSMVTPCNMHINALADEAVKGADAAGAKAVLFNTITVSDGISMGTPGMRYSLASREVIADSIETVVGAQGFDGFVAIGGCDKNMPACGIAIARMNRPAVFVYGGTIMPGAERRDVVSVFEAVGQHAAGNLSDIKLKEIESTAIPGPGSCGGMYTANTMASAMEALGLSLPNSSAQNAISDAKKQDSYNAGAAVRNLIKLGLKPSDMLSREAFENAITVTIALEGSTNAVLHLLAIAHAAGIPLELDDFTRVGARVPVLADMRPAGVYSMSELIAIGGIQPLMKTLLNEGLLHGDCMTVTGKTLAENLAGVADYPSDQKIIRPMNNPIKKDSHLVILRGNLAPEGAVAKITGHEGLNFTGKARCFHGEEAGMAAIMDGTVQAGDVVIIRYEGPKGGPGMREMLSPTSAINGRGLSDDVALLTDGRFSGGSRGFVIGHVTPEAFEGGPIALVEDGDQITVDAEAKTVILHVDDATLEKRKSQWQRPAPYTTRGTLAKYAKLVTSASEGAVTDKYLD</sequence>
<evidence type="ECO:0000256" key="3">
    <source>
        <dbReference type="ARBA" id="ARBA00004925"/>
    </source>
</evidence>
<name>A0A813C268_9DINO</name>
<keyword evidence="7" id="KW-0055">Arginine biosynthesis</keyword>
<dbReference type="Proteomes" id="UP000601435">
    <property type="component" value="Unassembled WGS sequence"/>
</dbReference>
<evidence type="ECO:0000256" key="13">
    <source>
        <dbReference type="ARBA" id="ARBA00022842"/>
    </source>
</evidence>
<dbReference type="InterPro" id="IPR036264">
    <property type="entry name" value="Bact_exopeptidase_dim_dom"/>
</dbReference>
<protein>
    <submittedName>
        <fullName evidence="25">IlvD protein</fullName>
    </submittedName>
</protein>
<evidence type="ECO:0000256" key="21">
    <source>
        <dbReference type="ARBA" id="ARBA00034078"/>
    </source>
</evidence>
<evidence type="ECO:0000256" key="6">
    <source>
        <dbReference type="ARBA" id="ARBA00022490"/>
    </source>
</evidence>
<dbReference type="InterPro" id="IPR001048">
    <property type="entry name" value="Asp/Glu/Uridylate_kinase"/>
</dbReference>
<dbReference type="Pfam" id="PF07687">
    <property type="entry name" value="M20_dimer"/>
    <property type="match status" value="1"/>
</dbReference>
<dbReference type="InterPro" id="IPR056740">
    <property type="entry name" value="ILV_EDD_C"/>
</dbReference>
<evidence type="ECO:0000256" key="9">
    <source>
        <dbReference type="ARBA" id="ARBA00022714"/>
    </source>
</evidence>
<evidence type="ECO:0000313" key="25">
    <source>
        <dbReference type="EMBL" id="CAE7932385.1"/>
    </source>
</evidence>
<comment type="caution">
    <text evidence="25">The sequence shown here is derived from an EMBL/GenBank/DDBJ whole genome shotgun (WGS) entry which is preliminary data.</text>
</comment>
<keyword evidence="11" id="KW-0378">Hydrolase</keyword>
<dbReference type="GO" id="GO:0004160">
    <property type="term" value="F:dihydroxy-acid dehydratase activity"/>
    <property type="evidence" value="ECO:0007669"/>
    <property type="project" value="UniProtKB-EC"/>
</dbReference>
<dbReference type="Gene3D" id="3.50.30.80">
    <property type="entry name" value="IlvD/EDD C-terminal domain-like"/>
    <property type="match status" value="1"/>
</dbReference>
<evidence type="ECO:0000256" key="18">
    <source>
        <dbReference type="ARBA" id="ARBA00029304"/>
    </source>
</evidence>
<comment type="cofactor">
    <cofactor evidence="21">
        <name>[2Fe-2S] cluster</name>
        <dbReference type="ChEBI" id="CHEBI:190135"/>
    </cofactor>
</comment>
<dbReference type="SUPFAM" id="SSF53187">
    <property type="entry name" value="Zn-dependent exopeptidases"/>
    <property type="match status" value="1"/>
</dbReference>
<dbReference type="InterPro" id="IPR016181">
    <property type="entry name" value="Acyl_CoA_acyltransferase"/>
</dbReference>
<dbReference type="GO" id="GO:0051537">
    <property type="term" value="F:2 iron, 2 sulfur cluster binding"/>
    <property type="evidence" value="ECO:0007669"/>
    <property type="project" value="UniProtKB-KW"/>
</dbReference>
<dbReference type="NCBIfam" id="NF003474">
    <property type="entry name" value="PRK05111.1"/>
    <property type="match status" value="1"/>
</dbReference>
<dbReference type="NCBIfam" id="TIGR01890">
    <property type="entry name" value="N-Ac-Glu-synth"/>
    <property type="match status" value="1"/>
</dbReference>
<comment type="pathway">
    <text evidence="3">Amino-acid biosynthesis; L-arginine biosynthesis; N(2)-acetyl-L-ornithine from L-glutamate: step 1/4.</text>
</comment>
<dbReference type="InterPro" id="IPR050165">
    <property type="entry name" value="DHAD_IlvD/Edd"/>
</dbReference>
<dbReference type="GO" id="GO:0009097">
    <property type="term" value="P:isoleucine biosynthetic process"/>
    <property type="evidence" value="ECO:0007669"/>
    <property type="project" value="UniProtKB-UniPathway"/>
</dbReference>
<evidence type="ECO:0000256" key="8">
    <source>
        <dbReference type="ARBA" id="ARBA00022605"/>
    </source>
</evidence>
<dbReference type="Pfam" id="PF00696">
    <property type="entry name" value="AA_kinase"/>
    <property type="match status" value="1"/>
</dbReference>
<dbReference type="HAMAP" id="MF_00012">
    <property type="entry name" value="IlvD"/>
    <property type="match status" value="1"/>
</dbReference>
<comment type="similarity">
    <text evidence="5">Belongs to the acetyltransferase family. ArgA subfamily.</text>
</comment>